<dbReference type="AlphaFoldDB" id="A0A4P8XZ37"/>
<dbReference type="Proteomes" id="UP000301475">
    <property type="component" value="Chromosome"/>
</dbReference>
<dbReference type="PANTHER" id="PTHR43799">
    <property type="entry name" value="AMINOTRANSFERASE, PUTATIVE-RELATED"/>
    <property type="match status" value="1"/>
</dbReference>
<evidence type="ECO:0000313" key="2">
    <source>
        <dbReference type="EMBL" id="QCT07499.1"/>
    </source>
</evidence>
<dbReference type="Pfam" id="PF12897">
    <property type="entry name" value="Asp_aminotransf"/>
    <property type="match status" value="1"/>
</dbReference>
<accession>A0A4P8XZ37</accession>
<dbReference type="CDD" id="cd00609">
    <property type="entry name" value="AAT_like"/>
    <property type="match status" value="1"/>
</dbReference>
<sequence length="427" mass="48052">MNYSEMTKEQLLNEKSALEKQYEDYKAMNLKLDMSRGKPSTEQLNISSRILDILTSTSDCSTEKGFDCRNYGLMDGITEIKPIFAQMMQVDPDMIMVGGNSSLNMMFDTISLFMTKSPVEGEKPWLEVKNRKFLCPAPGYDRHFGITEYFGFEMITIPMTSEGPDMDMVEKLVAEDDSIKGIWCVPKYSNPQGITYSDETVKRFANLNPKAKDFRIFWDDAYCVHDVTETPDKLISLMDECKKTGKTDLPIIFCSTSKITFPGSGVAAMAADENNMKVIKEKYKYQTISFDKVNMLRHILFFKDIDGVKAHMDKHKSILKPKFDIVLKHLKESVGPTGVATWFEPNGGYFVAVDVMEGTAKKVVELCKEAGVVLTGAGATYPYGNDPKDSNIRIAPSYPTLDELEKAMEIFCVATKLAAVNKILENM</sequence>
<dbReference type="InterPro" id="IPR024551">
    <property type="entry name" value="AspAT_Ic"/>
</dbReference>
<keyword evidence="2" id="KW-0808">Transferase</keyword>
<keyword evidence="2" id="KW-0032">Aminotransferase</keyword>
<feature type="coiled-coil region" evidence="1">
    <location>
        <begin position="1"/>
        <end position="28"/>
    </location>
</feature>
<evidence type="ECO:0000256" key="1">
    <source>
        <dbReference type="SAM" id="Coils"/>
    </source>
</evidence>
<dbReference type="EMBL" id="CP039381">
    <property type="protein sequence ID" value="QCT07499.1"/>
    <property type="molecule type" value="Genomic_DNA"/>
</dbReference>
<dbReference type="InterPro" id="IPR015424">
    <property type="entry name" value="PyrdxlP-dep_Trfase"/>
</dbReference>
<dbReference type="RefSeq" id="WP_138157507.1">
    <property type="nucleotide sequence ID" value="NZ_CP039381.1"/>
</dbReference>
<dbReference type="SUPFAM" id="SSF53383">
    <property type="entry name" value="PLP-dependent transferases"/>
    <property type="match status" value="1"/>
</dbReference>
<keyword evidence="3" id="KW-1185">Reference proteome</keyword>
<dbReference type="InterPro" id="IPR015422">
    <property type="entry name" value="PyrdxlP-dep_Trfase_small"/>
</dbReference>
<dbReference type="InterPro" id="IPR015421">
    <property type="entry name" value="PyrdxlP-dep_Trfase_major"/>
</dbReference>
<evidence type="ECO:0000313" key="3">
    <source>
        <dbReference type="Proteomes" id="UP000301475"/>
    </source>
</evidence>
<dbReference type="Gene3D" id="3.40.640.10">
    <property type="entry name" value="Type I PLP-dependent aspartate aminotransferase-like (Major domain)"/>
    <property type="match status" value="1"/>
</dbReference>
<dbReference type="GO" id="GO:0004069">
    <property type="term" value="F:L-aspartate:2-oxoglutarate aminotransferase activity"/>
    <property type="evidence" value="ECO:0007669"/>
    <property type="project" value="InterPro"/>
</dbReference>
<organism evidence="2 3">
    <name type="scientific">Ruminococcus bovis</name>
    <dbReference type="NCBI Taxonomy" id="2564099"/>
    <lineage>
        <taxon>Bacteria</taxon>
        <taxon>Bacillati</taxon>
        <taxon>Bacillota</taxon>
        <taxon>Clostridia</taxon>
        <taxon>Eubacteriales</taxon>
        <taxon>Oscillospiraceae</taxon>
        <taxon>Ruminococcus</taxon>
    </lineage>
</organism>
<dbReference type="Gene3D" id="3.90.1150.10">
    <property type="entry name" value="Aspartate Aminotransferase, domain 1"/>
    <property type="match status" value="1"/>
</dbReference>
<protein>
    <submittedName>
        <fullName evidence="2">Aminotransferase class I/II-fold pyridoxal phosphate-dependent enzyme</fullName>
    </submittedName>
</protein>
<dbReference type="KEGG" id="ruj:E5Z56_09095"/>
<gene>
    <name evidence="2" type="ORF">E5Z56_09095</name>
</gene>
<proteinExistence type="predicted"/>
<name>A0A4P8XZ37_9FIRM</name>
<dbReference type="OrthoDB" id="9802328at2"/>
<dbReference type="PANTHER" id="PTHR43799:SF1">
    <property type="entry name" value="ASPARTATE AMINOTRANSFERASE"/>
    <property type="match status" value="1"/>
</dbReference>
<reference evidence="2 3" key="1">
    <citation type="submission" date="2019-04" db="EMBL/GenBank/DDBJ databases">
        <authorList>
            <person name="Embree M."/>
            <person name="Gaffney J.R."/>
        </authorList>
    </citation>
    <scope>NUCLEOTIDE SEQUENCE [LARGE SCALE GENOMIC DNA]</scope>
    <source>
        <strain evidence="2 3">JE7A12</strain>
    </source>
</reference>
<keyword evidence="1" id="KW-0175">Coiled coil</keyword>